<dbReference type="OrthoDB" id="589154at2759"/>
<dbReference type="InterPro" id="IPR004330">
    <property type="entry name" value="FAR1_DNA_bnd_dom"/>
</dbReference>
<dbReference type="SMART" id="SM00575">
    <property type="entry name" value="ZnF_PMZ"/>
    <property type="match status" value="1"/>
</dbReference>
<sequence length="710" mass="81242">MSSVCPICADGMKPIVGMSFDSIEDVEEFYKVYAHEGGFSVRVGSRNLSTDGQIANKRFLCSRNGFNKSNDDKPDAPTKKKKKRAVKRCGCDANIYVKLGADKKYHISSFVEEHNHTLVSPDKTPFLHSNRVVSQRAKNTLFTCHKASIGTSLAYRLLQVTDGGFSTIGCTKRDLQNYYRGLREKIKNADAQLFIAQLERKKEANSAFFYDFVVDEDGKLVYVFWADATSRKNYSHFGDLVSFDATYSTNQYNMKFTPFTGVNHHMQSVFFGAGFLLNEKIESYVWLFKTFLSAMGGKAPSLIVTDEDASMKAAIASIFPDTVHRLCMWHILEKVPDKVGHSTSNDKDFWPILNACVWGSENGDEFESRWKTFITKYALERNEWMANRFAIRESWVPAYLMDIPLSGILRTTSRSESANSFFNRFIHRKLSFVEFWLRFDTALECQRQEELKEDHVSLHTTPQLSTPWAVEKQGSILYTRNVFKKFQTEVTAARDHCSVVSITPFESIKMVVINDESKRDRVVRWCTTSIFGNCSCRLFEKMGIPCRHIISVARGEKLYELPEAYILKRFQKRCKRESMYDENGNLLDEKPVDANEVEKMKKIALVRNKVEELIQHAKSSKEGMDSLVSSVMNIEASLGAVVPNTVQTRQQEYEVFIGCQIPTQIDIHPPTDVRSKGRCKRTKKSKELPKPRKRKNSSEQQPTQGTQMNQ</sequence>
<dbReference type="EMBL" id="CM009757">
    <property type="protein sequence ID" value="PUZ36141.1"/>
    <property type="molecule type" value="Genomic_DNA"/>
</dbReference>
<evidence type="ECO:0000313" key="7">
    <source>
        <dbReference type="EMBL" id="PUZ36141.1"/>
    </source>
</evidence>
<dbReference type="PANTHER" id="PTHR47718:SF18">
    <property type="entry name" value="PROTEIN FAR1-RELATED SEQUENCE 5-LIKE"/>
    <property type="match status" value="1"/>
</dbReference>
<keyword evidence="2 4" id="KW-0863">Zinc-finger</keyword>
<keyword evidence="8" id="KW-1185">Reference proteome</keyword>
<keyword evidence="1" id="KW-0479">Metal-binding</keyword>
<evidence type="ECO:0000256" key="3">
    <source>
        <dbReference type="ARBA" id="ARBA00022833"/>
    </source>
</evidence>
<name>A0A2T7BYG2_9POAL</name>
<dbReference type="InterPro" id="IPR007527">
    <property type="entry name" value="Znf_SWIM"/>
</dbReference>
<dbReference type="Gramene" id="PUZ36141">
    <property type="protein sequence ID" value="PUZ36141"/>
    <property type="gene ID" value="GQ55_9G014900"/>
</dbReference>
<gene>
    <name evidence="7" type="ORF">GQ55_9G014900</name>
</gene>
<dbReference type="PANTHER" id="PTHR47718">
    <property type="entry name" value="OS01G0519700 PROTEIN"/>
    <property type="match status" value="1"/>
</dbReference>
<feature type="compositionally biased region" description="Polar residues" evidence="5">
    <location>
        <begin position="698"/>
        <end position="710"/>
    </location>
</feature>
<organism evidence="7 8">
    <name type="scientific">Panicum hallii var. hallii</name>
    <dbReference type="NCBI Taxonomy" id="1504633"/>
    <lineage>
        <taxon>Eukaryota</taxon>
        <taxon>Viridiplantae</taxon>
        <taxon>Streptophyta</taxon>
        <taxon>Embryophyta</taxon>
        <taxon>Tracheophyta</taxon>
        <taxon>Spermatophyta</taxon>
        <taxon>Magnoliopsida</taxon>
        <taxon>Liliopsida</taxon>
        <taxon>Poales</taxon>
        <taxon>Poaceae</taxon>
        <taxon>PACMAD clade</taxon>
        <taxon>Panicoideae</taxon>
        <taxon>Panicodae</taxon>
        <taxon>Paniceae</taxon>
        <taxon>Panicinae</taxon>
        <taxon>Panicum</taxon>
        <taxon>Panicum sect. Panicum</taxon>
    </lineage>
</organism>
<reference evidence="7 8" key="1">
    <citation type="submission" date="2018-04" db="EMBL/GenBank/DDBJ databases">
        <title>WGS assembly of Panicum hallii var. hallii HAL2.</title>
        <authorList>
            <person name="Lovell J."/>
            <person name="Jenkins J."/>
            <person name="Lowry D."/>
            <person name="Mamidi S."/>
            <person name="Sreedasyam A."/>
            <person name="Weng X."/>
            <person name="Barry K."/>
            <person name="Bonette J."/>
            <person name="Campitelli B."/>
            <person name="Daum C."/>
            <person name="Gordon S."/>
            <person name="Gould B."/>
            <person name="Lipzen A."/>
            <person name="MacQueen A."/>
            <person name="Palacio-Mejia J."/>
            <person name="Plott C."/>
            <person name="Shakirov E."/>
            <person name="Shu S."/>
            <person name="Yoshinaga Y."/>
            <person name="Zane M."/>
            <person name="Rokhsar D."/>
            <person name="Grimwood J."/>
            <person name="Schmutz J."/>
            <person name="Juenger T."/>
        </authorList>
    </citation>
    <scope>NUCLEOTIDE SEQUENCE [LARGE SCALE GENOMIC DNA]</scope>
    <source>
        <strain evidence="8">cv. HAL2</strain>
    </source>
</reference>
<evidence type="ECO:0000256" key="1">
    <source>
        <dbReference type="ARBA" id="ARBA00022723"/>
    </source>
</evidence>
<evidence type="ECO:0000313" key="8">
    <source>
        <dbReference type="Proteomes" id="UP000244336"/>
    </source>
</evidence>
<proteinExistence type="predicted"/>
<dbReference type="GO" id="GO:0008270">
    <property type="term" value="F:zinc ion binding"/>
    <property type="evidence" value="ECO:0007669"/>
    <property type="project" value="UniProtKB-KW"/>
</dbReference>
<evidence type="ECO:0000256" key="5">
    <source>
        <dbReference type="SAM" id="MobiDB-lite"/>
    </source>
</evidence>
<dbReference type="STRING" id="1504633.A0A2T7BYG2"/>
<feature type="region of interest" description="Disordered" evidence="5">
    <location>
        <begin position="666"/>
        <end position="710"/>
    </location>
</feature>
<dbReference type="PROSITE" id="PS50966">
    <property type="entry name" value="ZF_SWIM"/>
    <property type="match status" value="1"/>
</dbReference>
<dbReference type="InterPro" id="IPR018289">
    <property type="entry name" value="MULE_transposase_dom"/>
</dbReference>
<evidence type="ECO:0000256" key="4">
    <source>
        <dbReference type="PROSITE-ProRule" id="PRU00325"/>
    </source>
</evidence>
<feature type="domain" description="SWIM-type" evidence="6">
    <location>
        <begin position="526"/>
        <end position="557"/>
    </location>
</feature>
<dbReference type="Pfam" id="PF10551">
    <property type="entry name" value="MULE"/>
    <property type="match status" value="1"/>
</dbReference>
<dbReference type="AlphaFoldDB" id="A0A2T7BYG2"/>
<dbReference type="InterPro" id="IPR006564">
    <property type="entry name" value="Znf_PMZ"/>
</dbReference>
<evidence type="ECO:0000256" key="2">
    <source>
        <dbReference type="ARBA" id="ARBA00022771"/>
    </source>
</evidence>
<dbReference type="Pfam" id="PF03101">
    <property type="entry name" value="FAR1"/>
    <property type="match status" value="1"/>
</dbReference>
<dbReference type="Proteomes" id="UP000244336">
    <property type="component" value="Chromosome 9"/>
</dbReference>
<protein>
    <recommendedName>
        <fullName evidence="6">SWIM-type domain-containing protein</fullName>
    </recommendedName>
</protein>
<evidence type="ECO:0000259" key="6">
    <source>
        <dbReference type="PROSITE" id="PS50966"/>
    </source>
</evidence>
<accession>A0A2T7BYG2</accession>
<dbReference type="Pfam" id="PF04434">
    <property type="entry name" value="SWIM"/>
    <property type="match status" value="1"/>
</dbReference>
<keyword evidence="3" id="KW-0862">Zinc</keyword>